<organism evidence="2 3">
    <name type="scientific">Filimonas zeae</name>
    <dbReference type="NCBI Taxonomy" id="1737353"/>
    <lineage>
        <taxon>Bacteria</taxon>
        <taxon>Pseudomonadati</taxon>
        <taxon>Bacteroidota</taxon>
        <taxon>Chitinophagia</taxon>
        <taxon>Chitinophagales</taxon>
        <taxon>Chitinophagaceae</taxon>
        <taxon>Filimonas</taxon>
    </lineage>
</organism>
<dbReference type="PROSITE" id="PS51257">
    <property type="entry name" value="PROKAR_LIPOPROTEIN"/>
    <property type="match status" value="1"/>
</dbReference>
<keyword evidence="3" id="KW-1185">Reference proteome</keyword>
<feature type="signal peptide" evidence="1">
    <location>
        <begin position="1"/>
        <end position="21"/>
    </location>
</feature>
<protein>
    <recommendedName>
        <fullName evidence="4">Lipoprotein</fullName>
    </recommendedName>
</protein>
<reference evidence="2" key="2">
    <citation type="submission" date="2020-09" db="EMBL/GenBank/DDBJ databases">
        <authorList>
            <person name="Sun Q."/>
            <person name="Zhou Y."/>
        </authorList>
    </citation>
    <scope>NUCLEOTIDE SEQUENCE</scope>
    <source>
        <strain evidence="2">CGMCC 1.15290</strain>
    </source>
</reference>
<keyword evidence="1" id="KW-0732">Signal</keyword>
<evidence type="ECO:0000313" key="2">
    <source>
        <dbReference type="EMBL" id="GGH79976.1"/>
    </source>
</evidence>
<evidence type="ECO:0000313" key="3">
    <source>
        <dbReference type="Proteomes" id="UP000627292"/>
    </source>
</evidence>
<dbReference type="Proteomes" id="UP000627292">
    <property type="component" value="Unassembled WGS sequence"/>
</dbReference>
<name>A0A917MYQ2_9BACT</name>
<evidence type="ECO:0008006" key="4">
    <source>
        <dbReference type="Google" id="ProtNLM"/>
    </source>
</evidence>
<evidence type="ECO:0000256" key="1">
    <source>
        <dbReference type="SAM" id="SignalP"/>
    </source>
</evidence>
<reference evidence="2" key="1">
    <citation type="journal article" date="2014" name="Int. J. Syst. Evol. Microbiol.">
        <title>Complete genome sequence of Corynebacterium casei LMG S-19264T (=DSM 44701T), isolated from a smear-ripened cheese.</title>
        <authorList>
            <consortium name="US DOE Joint Genome Institute (JGI-PGF)"/>
            <person name="Walter F."/>
            <person name="Albersmeier A."/>
            <person name="Kalinowski J."/>
            <person name="Ruckert C."/>
        </authorList>
    </citation>
    <scope>NUCLEOTIDE SEQUENCE</scope>
    <source>
        <strain evidence="2">CGMCC 1.15290</strain>
    </source>
</reference>
<dbReference type="AlphaFoldDB" id="A0A917MYQ2"/>
<proteinExistence type="predicted"/>
<accession>A0A917MYQ2</accession>
<sequence>MKIVRIILGATALILATIAISCKSKSGTTNDITTYDNDSLTFYPFHGFLQSQIADVVKTPYFIYTITQQEGKRDSVVISSADFAALTTLFVAWNIDSPAFKKYYREDAFNDASTNSVTLSYSTQNKRLPVQQADVLLEPETQRVKRIFLQIIQNRNDTTFLYKLGWKANKSCSIAKSILPGKGRELSSHTSIVWNE</sequence>
<dbReference type="EMBL" id="BMIB01000005">
    <property type="protein sequence ID" value="GGH79976.1"/>
    <property type="molecule type" value="Genomic_DNA"/>
</dbReference>
<feature type="chain" id="PRO_5036745429" description="Lipoprotein" evidence="1">
    <location>
        <begin position="22"/>
        <end position="196"/>
    </location>
</feature>
<comment type="caution">
    <text evidence="2">The sequence shown here is derived from an EMBL/GenBank/DDBJ whole genome shotgun (WGS) entry which is preliminary data.</text>
</comment>
<dbReference type="RefSeq" id="WP_188957693.1">
    <property type="nucleotide sequence ID" value="NZ_BMIB01000005.1"/>
</dbReference>
<gene>
    <name evidence="2" type="ORF">GCM10011379_50160</name>
</gene>